<dbReference type="RefSeq" id="XP_001895086.2">
    <property type="nucleotide sequence ID" value="XM_001895051.2"/>
</dbReference>
<dbReference type="EMBL" id="LN856811">
    <property type="protein sequence ID" value="CDP92442.1"/>
    <property type="molecule type" value="Genomic_DNA"/>
</dbReference>
<evidence type="ECO:0000313" key="4">
    <source>
        <dbReference type="WBParaSite" id="Bm280.1"/>
    </source>
</evidence>
<evidence type="ECO:0000313" key="3">
    <source>
        <dbReference type="Proteomes" id="UP000006672"/>
    </source>
</evidence>
<dbReference type="KEGG" id="bmy:BM_BM280"/>
<keyword evidence="3" id="KW-1185">Reference proteome</keyword>
<protein>
    <submittedName>
        <fullName evidence="1 4">Bm280</fullName>
    </submittedName>
</protein>
<reference evidence="1" key="2">
    <citation type="submission" date="2012-12" db="EMBL/GenBank/DDBJ databases">
        <authorList>
            <person name="Gao Y.W."/>
            <person name="Fan S.T."/>
            <person name="Sun H.T."/>
            <person name="Wang Z."/>
            <person name="Gao X.L."/>
            <person name="Li Y.G."/>
            <person name="Wang T.C."/>
            <person name="Zhang K."/>
            <person name="Xu W.W."/>
            <person name="Yu Z.J."/>
            <person name="Xia X.Z."/>
        </authorList>
    </citation>
    <scope>NUCLEOTIDE SEQUENCE</scope>
    <source>
        <strain evidence="1">FR3</strain>
    </source>
</reference>
<dbReference type="WBParaSite" id="Bm280.1">
    <property type="protein sequence ID" value="Bm280.1"/>
    <property type="gene ID" value="WBGene00220541"/>
</dbReference>
<evidence type="ECO:0000313" key="5">
    <source>
        <dbReference type="WormBase" id="Bm280"/>
    </source>
</evidence>
<evidence type="ECO:0000313" key="2">
    <source>
        <dbReference type="EMBL" id="VIO95555.1"/>
    </source>
</evidence>
<dbReference type="EMBL" id="CAAKNF010000194">
    <property type="protein sequence ID" value="VIO95555.1"/>
    <property type="molecule type" value="Genomic_DNA"/>
</dbReference>
<evidence type="ECO:0000313" key="1">
    <source>
        <dbReference type="EMBL" id="CDP92442.1"/>
    </source>
</evidence>
<accession>A0A4E9FF23</accession>
<reference evidence="4" key="4">
    <citation type="submission" date="2019-12" db="UniProtKB">
        <authorList>
            <consortium name="WormBaseParasite"/>
        </authorList>
    </citation>
    <scope>IDENTIFICATION</scope>
</reference>
<dbReference type="CTD" id="6098537"/>
<dbReference type="OrthoDB" id="5800423at2759"/>
<dbReference type="GeneID" id="6098537"/>
<reference evidence="2" key="3">
    <citation type="submission" date="2019-04" db="EMBL/GenBank/DDBJ databases">
        <authorList>
            <person name="Howe K."/>
            <person name="Paulini M."/>
            <person name="Williams G."/>
        </authorList>
    </citation>
    <scope>NUCLEOTIDE SEQUENCE [LARGE SCALE GENOMIC DNA]</scope>
    <source>
        <strain evidence="2">FR3</strain>
    </source>
</reference>
<accession>A0A0K0J7H9</accession>
<dbReference type="Proteomes" id="UP000006672">
    <property type="component" value="Unassembled WGS sequence"/>
</dbReference>
<proteinExistence type="predicted"/>
<gene>
    <name evidence="1 4 5" type="ORF">Bm280</name>
    <name evidence="2" type="ORF">BM_BM280</name>
    <name evidence="1" type="ORF">BM_Bm280</name>
</gene>
<organism evidence="3 4">
    <name type="scientific">Brugia malayi</name>
    <name type="common">Filarial nematode worm</name>
    <dbReference type="NCBI Taxonomy" id="6279"/>
    <lineage>
        <taxon>Eukaryota</taxon>
        <taxon>Metazoa</taxon>
        <taxon>Ecdysozoa</taxon>
        <taxon>Nematoda</taxon>
        <taxon>Chromadorea</taxon>
        <taxon>Rhabditida</taxon>
        <taxon>Spirurina</taxon>
        <taxon>Spiruromorpha</taxon>
        <taxon>Filarioidea</taxon>
        <taxon>Onchocercidae</taxon>
        <taxon>Brugia</taxon>
    </lineage>
</organism>
<sequence>MLLQVEECELYMFLKNGQHYQILEFSIENVRHVFLVGFDEYFMILRRKVTPMFQQHTELPIAAVYFIILICSWTEMRHDIYTTSFPAKWKMWKISFLLPEAYFNWFFLYVF</sequence>
<dbReference type="AlphaFoldDB" id="A0A0K0J7H9"/>
<dbReference type="WormBase" id="Bm280">
    <property type="protein sequence ID" value="BM30541"/>
    <property type="gene ID" value="WBGene00220541"/>
</dbReference>
<reference evidence="1 3" key="1">
    <citation type="journal article" date="2007" name="Science">
        <title>Draft genome of the filarial nematode parasite Brugia malayi.</title>
        <authorList>
            <person name="Ghedin E."/>
            <person name="Wang S."/>
            <person name="Spiro D."/>
            <person name="Caler E."/>
            <person name="Zhao Q."/>
            <person name="Crabtree J."/>
            <person name="Allen J.E."/>
            <person name="Delcher A.L."/>
            <person name="Guiliano D.B."/>
            <person name="Miranda-Saavedra D."/>
            <person name="Angiuoli S.V."/>
            <person name="Creasy T."/>
            <person name="Amedeo P."/>
            <person name="Haas B."/>
            <person name="El-Sayed N.M."/>
            <person name="Wortman J.R."/>
            <person name="Feldblyum T."/>
            <person name="Tallon L."/>
            <person name="Schatz M."/>
            <person name="Shumway M."/>
            <person name="Koo H."/>
            <person name="Salzberg S.L."/>
            <person name="Schobel S."/>
            <person name="Pertea M."/>
            <person name="Pop M."/>
            <person name="White O."/>
            <person name="Barton G.J."/>
            <person name="Carlow C.K."/>
            <person name="Crawford M.J."/>
            <person name="Daub J."/>
            <person name="Dimmic M.W."/>
            <person name="Estes C.F."/>
            <person name="Foster J.M."/>
            <person name="Ganatra M."/>
            <person name="Gregory W.F."/>
            <person name="Johnson N.M."/>
            <person name="Jin J."/>
            <person name="Komuniecki R."/>
            <person name="Korf I."/>
            <person name="Kumar S."/>
            <person name="Laney S."/>
            <person name="Li B.W."/>
            <person name="Li W."/>
            <person name="Lindblom T.H."/>
            <person name="Lustigman S."/>
            <person name="Ma D."/>
            <person name="Maina C.V."/>
            <person name="Martin D.M."/>
            <person name="McCarter J.P."/>
            <person name="McReynolds L."/>
            <person name="Mitreva M."/>
            <person name="Nutman T.B."/>
            <person name="Parkinson J."/>
            <person name="Peregrin-Alvarez J.M."/>
            <person name="Poole C."/>
            <person name="Ren Q."/>
            <person name="Saunders L."/>
            <person name="Sluder A.E."/>
            <person name="Smith K."/>
            <person name="Stanke M."/>
            <person name="Unnasch T.R."/>
            <person name="Ware J."/>
            <person name="Wei A.D."/>
            <person name="Weil G."/>
            <person name="Williams D.J."/>
            <person name="Zhang Y."/>
            <person name="Williams S.A."/>
            <person name="Fraser-Liggett C."/>
            <person name="Slatko B."/>
            <person name="Blaxter M.L."/>
            <person name="Scott A.L."/>
        </authorList>
    </citation>
    <scope>NUCLEOTIDE SEQUENCE</scope>
    <source>
        <strain evidence="1 3">FR3</strain>
    </source>
</reference>
<name>A0A0K0J7H9_BRUMA</name>